<evidence type="ECO:0000256" key="1">
    <source>
        <dbReference type="SAM" id="MobiDB-lite"/>
    </source>
</evidence>
<feature type="compositionally biased region" description="Polar residues" evidence="1">
    <location>
        <begin position="277"/>
        <end position="288"/>
    </location>
</feature>
<dbReference type="OrthoDB" id="5976204at2759"/>
<evidence type="ECO:0000313" key="4">
    <source>
        <dbReference type="Proteomes" id="UP000887568"/>
    </source>
</evidence>
<feature type="region of interest" description="Disordered" evidence="1">
    <location>
        <begin position="1"/>
        <end position="26"/>
    </location>
</feature>
<dbReference type="EnsemblMetazoa" id="XM_038188292.1">
    <property type="protein sequence ID" value="XP_038044220.1"/>
    <property type="gene ID" value="LOC119718870"/>
</dbReference>
<feature type="compositionally biased region" description="Low complexity" evidence="1">
    <location>
        <begin position="303"/>
        <end position="314"/>
    </location>
</feature>
<dbReference type="AlphaFoldDB" id="A0A913Z0M4"/>
<accession>A0A913Z0M4</accession>
<dbReference type="Proteomes" id="UP000887568">
    <property type="component" value="Unplaced"/>
</dbReference>
<feature type="compositionally biased region" description="Basic and acidic residues" evidence="1">
    <location>
        <begin position="145"/>
        <end position="156"/>
    </location>
</feature>
<name>A0A913Z0M4_PATMI</name>
<reference evidence="3" key="1">
    <citation type="submission" date="2022-11" db="UniProtKB">
        <authorList>
            <consortium name="EnsemblMetazoa"/>
        </authorList>
    </citation>
    <scope>IDENTIFICATION</scope>
</reference>
<feature type="region of interest" description="Disordered" evidence="1">
    <location>
        <begin position="123"/>
        <end position="156"/>
    </location>
</feature>
<proteinExistence type="predicted"/>
<feature type="domain" description="SERTA" evidence="2">
    <location>
        <begin position="152"/>
        <end position="198"/>
    </location>
</feature>
<protein>
    <recommendedName>
        <fullName evidence="2">SERTA domain-containing protein</fullName>
    </recommendedName>
</protein>
<dbReference type="OMA" id="CVLINNM"/>
<evidence type="ECO:0000313" key="3">
    <source>
        <dbReference type="EnsemblMetazoa" id="XP_038044220.1"/>
    </source>
</evidence>
<dbReference type="InterPro" id="IPR009263">
    <property type="entry name" value="SERTA_dom"/>
</dbReference>
<organism evidence="3 4">
    <name type="scientific">Patiria miniata</name>
    <name type="common">Bat star</name>
    <name type="synonym">Asterina miniata</name>
    <dbReference type="NCBI Taxonomy" id="46514"/>
    <lineage>
        <taxon>Eukaryota</taxon>
        <taxon>Metazoa</taxon>
        <taxon>Echinodermata</taxon>
        <taxon>Eleutherozoa</taxon>
        <taxon>Asterozoa</taxon>
        <taxon>Asteroidea</taxon>
        <taxon>Valvatacea</taxon>
        <taxon>Valvatida</taxon>
        <taxon>Asterinidae</taxon>
        <taxon>Patiria</taxon>
    </lineage>
</organism>
<dbReference type="RefSeq" id="XP_038044220.1">
    <property type="nucleotide sequence ID" value="XM_038188292.1"/>
</dbReference>
<sequence>MTVAVPDKTAPTSPWRPPPDPLPLTTASASQPLGLCYHANFSLAFLDGGRDVGDDVVDADDIRTILELAEQCAFGVSVKDCVDTSQDMYPKEVSPPPTPCEEPTATYQPCRFTAGVKRKLDFASCEEGSPGDPSSPLGNGEEEGSGERASSEYMDRQRMLEVSLGKMRRMEDPETSLRRCVLINNMTVKLKRELDHRDHHRTLLPKKRHILRRTDSGTVPLGSVGPLAHQSPGCGQENHVGDKFPRRTWDPAAGETCELMATSPTSPCRGQEEDSSRNQPQACDTTTILKEVEVGQSRDNQDAAQSEATSEETSSIFGDIDNVFQSLLSCLGEPI</sequence>
<dbReference type="GeneID" id="119718870"/>
<feature type="region of interest" description="Disordered" evidence="1">
    <location>
        <begin position="261"/>
        <end position="314"/>
    </location>
</feature>
<keyword evidence="4" id="KW-1185">Reference proteome</keyword>
<dbReference type="Pfam" id="PF06031">
    <property type="entry name" value="SERTA"/>
    <property type="match status" value="1"/>
</dbReference>
<dbReference type="PROSITE" id="PS51053">
    <property type="entry name" value="SERTA"/>
    <property type="match status" value="1"/>
</dbReference>
<feature type="region of interest" description="Disordered" evidence="1">
    <location>
        <begin position="218"/>
        <end position="244"/>
    </location>
</feature>
<evidence type="ECO:0000259" key="2">
    <source>
        <dbReference type="PROSITE" id="PS51053"/>
    </source>
</evidence>